<name>A0A940MSP1_9RHOB</name>
<dbReference type="AlphaFoldDB" id="A0A940MSP1"/>
<keyword evidence="1" id="KW-0503">Monooxygenase</keyword>
<comment type="caution">
    <text evidence="1">The sequence shown here is derived from an EMBL/GenBank/DDBJ whole genome shotgun (WGS) entry which is preliminary data.</text>
</comment>
<evidence type="ECO:0000313" key="1">
    <source>
        <dbReference type="EMBL" id="MBP0484689.1"/>
    </source>
</evidence>
<dbReference type="Pfam" id="PF20137">
    <property type="entry name" value="BubE"/>
    <property type="match status" value="1"/>
</dbReference>
<dbReference type="Proteomes" id="UP000675940">
    <property type="component" value="Unassembled WGS sequence"/>
</dbReference>
<dbReference type="RefSeq" id="WP_209363259.1">
    <property type="nucleotide sequence ID" value="NZ_JAGISH010000015.1"/>
</dbReference>
<evidence type="ECO:0000313" key="2">
    <source>
        <dbReference type="Proteomes" id="UP000675940"/>
    </source>
</evidence>
<sequence length="95" mass="10429">MARVIHRGSMLQVVCPCGHEHHLNLDPGKHPCWSWNEDLHRPTVTPSINAAILAADGVTVRRRCHSYIMGGRVQFLADCTHALAGQTLDLPEVAA</sequence>
<keyword evidence="1" id="KW-0560">Oxidoreductase</keyword>
<accession>A0A940MSP1</accession>
<gene>
    <name evidence="1" type="ORF">J5474_19630</name>
</gene>
<organism evidence="1 2">
    <name type="scientific">Sagittula salina</name>
    <dbReference type="NCBI Taxonomy" id="2820268"/>
    <lineage>
        <taxon>Bacteria</taxon>
        <taxon>Pseudomonadati</taxon>
        <taxon>Pseudomonadota</taxon>
        <taxon>Alphaproteobacteria</taxon>
        <taxon>Rhodobacterales</taxon>
        <taxon>Roseobacteraceae</taxon>
        <taxon>Sagittula</taxon>
    </lineage>
</organism>
<reference evidence="1" key="1">
    <citation type="submission" date="2021-03" db="EMBL/GenBank/DDBJ databases">
        <title>Sagittula salina sp. nov. strain M10.9X isolated from the marine waste.</title>
        <authorList>
            <person name="Satari L."/>
            <person name="Molina-Menor E."/>
            <person name="Vidal-Verdu A."/>
            <person name="Pascual J."/>
            <person name="Pereto J."/>
            <person name="Porcar M."/>
        </authorList>
    </citation>
    <scope>NUCLEOTIDE SEQUENCE</scope>
    <source>
        <strain evidence="1">M10.9X</strain>
    </source>
</reference>
<dbReference type="GO" id="GO:0004497">
    <property type="term" value="F:monooxygenase activity"/>
    <property type="evidence" value="ECO:0007669"/>
    <property type="project" value="UniProtKB-KW"/>
</dbReference>
<proteinExistence type="predicted"/>
<dbReference type="InterPro" id="IPR045384">
    <property type="entry name" value="DUF6527"/>
</dbReference>
<keyword evidence="2" id="KW-1185">Reference proteome</keyword>
<dbReference type="EMBL" id="JAGISH010000015">
    <property type="protein sequence ID" value="MBP0484689.1"/>
    <property type="molecule type" value="Genomic_DNA"/>
</dbReference>
<protein>
    <submittedName>
        <fullName evidence="1">Ammonia monooxygenase</fullName>
    </submittedName>
</protein>